<dbReference type="GO" id="GO:0004061">
    <property type="term" value="F:arylformamidase activity"/>
    <property type="evidence" value="ECO:0007669"/>
    <property type="project" value="InterPro"/>
</dbReference>
<dbReference type="PANTHER" id="PTHR31118:SF12">
    <property type="entry name" value="CYCLASE-LIKE PROTEIN 2"/>
    <property type="match status" value="1"/>
</dbReference>
<evidence type="ECO:0000256" key="1">
    <source>
        <dbReference type="ARBA" id="ARBA00004498"/>
    </source>
</evidence>
<reference evidence="4 5" key="1">
    <citation type="journal article" date="2024" name="Nat. Commun.">
        <title>Phylogenomics reveals the evolutionary origins of lichenization in chlorophyte algae.</title>
        <authorList>
            <person name="Puginier C."/>
            <person name="Libourel C."/>
            <person name="Otte J."/>
            <person name="Skaloud P."/>
            <person name="Haon M."/>
            <person name="Grisel S."/>
            <person name="Petersen M."/>
            <person name="Berrin J.G."/>
            <person name="Delaux P.M."/>
            <person name="Dal Grande F."/>
            <person name="Keller J."/>
        </authorList>
    </citation>
    <scope>NUCLEOTIDE SEQUENCE [LARGE SCALE GENOMIC DNA]</scope>
    <source>
        <strain evidence="4 5">SAG 245.80</strain>
    </source>
</reference>
<keyword evidence="3" id="KW-0964">Secreted</keyword>
<dbReference type="Pfam" id="PF04199">
    <property type="entry name" value="Cyclase"/>
    <property type="match status" value="1"/>
</dbReference>
<evidence type="ECO:0008006" key="6">
    <source>
        <dbReference type="Google" id="ProtNLM"/>
    </source>
</evidence>
<evidence type="ECO:0000256" key="2">
    <source>
        <dbReference type="ARBA" id="ARBA00007865"/>
    </source>
</evidence>
<organism evidence="4 5">
    <name type="scientific">Elliptochloris bilobata</name>
    <dbReference type="NCBI Taxonomy" id="381761"/>
    <lineage>
        <taxon>Eukaryota</taxon>
        <taxon>Viridiplantae</taxon>
        <taxon>Chlorophyta</taxon>
        <taxon>core chlorophytes</taxon>
        <taxon>Trebouxiophyceae</taxon>
        <taxon>Trebouxiophyceae incertae sedis</taxon>
        <taxon>Elliptochloris clade</taxon>
        <taxon>Elliptochloris</taxon>
    </lineage>
</organism>
<evidence type="ECO:0000256" key="3">
    <source>
        <dbReference type="ARBA" id="ARBA00022530"/>
    </source>
</evidence>
<protein>
    <recommendedName>
        <fullName evidence="6">Cyclase family protein</fullName>
    </recommendedName>
</protein>
<evidence type="ECO:0000313" key="4">
    <source>
        <dbReference type="EMBL" id="KAK9821571.1"/>
    </source>
</evidence>
<dbReference type="AlphaFoldDB" id="A0AAW1QKE9"/>
<proteinExistence type="inferred from homology"/>
<dbReference type="EMBL" id="JALJOU010000100">
    <property type="protein sequence ID" value="KAK9821571.1"/>
    <property type="molecule type" value="Genomic_DNA"/>
</dbReference>
<dbReference type="SUPFAM" id="SSF102198">
    <property type="entry name" value="Putative cyclase"/>
    <property type="match status" value="1"/>
</dbReference>
<name>A0AAW1QKE9_9CHLO</name>
<dbReference type="PANTHER" id="PTHR31118">
    <property type="entry name" value="CYCLASE-LIKE PROTEIN 2"/>
    <property type="match status" value="1"/>
</dbReference>
<dbReference type="Proteomes" id="UP001445335">
    <property type="component" value="Unassembled WGS sequence"/>
</dbReference>
<dbReference type="InterPro" id="IPR037175">
    <property type="entry name" value="KFase_sf"/>
</dbReference>
<sequence length="221" mass="23239">MQAQPHVIDISLSLHPLAVKFAAPSGLGEYRSLAKAKKRGDICNESQLDGLSVHSGTHVDAASHFLEEARERGVGTDSLDLNVLTGPVLVVSVPDSTNISAAALESMKLPAGTERVIFRTLNTKRGLMEQIAFDSSYTAMTADGARWLVAHTSVRLVGIDALSVATFEDLPGPHETLLGAGMIVVEGLCLGDAAPGLYTLVCLPLKLVGSDGSPARCVLLR</sequence>
<keyword evidence="3" id="KW-0272">Extracellular matrix</keyword>
<dbReference type="GO" id="GO:0019441">
    <property type="term" value="P:L-tryptophan catabolic process to kynurenine"/>
    <property type="evidence" value="ECO:0007669"/>
    <property type="project" value="InterPro"/>
</dbReference>
<accession>A0AAW1QKE9</accession>
<comment type="subcellular location">
    <subcellularLocation>
        <location evidence="1">Secreted</location>
        <location evidence="1">Extracellular space</location>
        <location evidence="1">Extracellular matrix</location>
    </subcellularLocation>
</comment>
<comment type="similarity">
    <text evidence="2">Belongs to the Cyclase 1 superfamily.</text>
</comment>
<dbReference type="Gene3D" id="3.50.30.50">
    <property type="entry name" value="Putative cyclase"/>
    <property type="match status" value="1"/>
</dbReference>
<keyword evidence="5" id="KW-1185">Reference proteome</keyword>
<dbReference type="InterPro" id="IPR007325">
    <property type="entry name" value="KFase/CYL"/>
</dbReference>
<comment type="caution">
    <text evidence="4">The sequence shown here is derived from an EMBL/GenBank/DDBJ whole genome shotgun (WGS) entry which is preliminary data.</text>
</comment>
<evidence type="ECO:0000313" key="5">
    <source>
        <dbReference type="Proteomes" id="UP001445335"/>
    </source>
</evidence>
<gene>
    <name evidence="4" type="ORF">WJX81_004953</name>
</gene>